<feature type="binding site" description="axial binding residue" evidence="10">
    <location>
        <position position="512"/>
    </location>
    <ligand>
        <name>heme</name>
        <dbReference type="ChEBI" id="CHEBI:30413"/>
    </ligand>
    <ligandPart>
        <name>Fe</name>
        <dbReference type="ChEBI" id="CHEBI:18248"/>
    </ligandPart>
</feature>
<keyword evidence="4 10" id="KW-0349">Heme</keyword>
<dbReference type="Pfam" id="PF00067">
    <property type="entry name" value="p450"/>
    <property type="match status" value="1"/>
</dbReference>
<evidence type="ECO:0000313" key="14">
    <source>
        <dbReference type="Proteomes" id="UP000765509"/>
    </source>
</evidence>
<reference evidence="13" key="1">
    <citation type="submission" date="2021-03" db="EMBL/GenBank/DDBJ databases">
        <title>Draft genome sequence of rust myrtle Austropuccinia psidii MF-1, a brazilian biotype.</title>
        <authorList>
            <person name="Quecine M.C."/>
            <person name="Pachon D.M.R."/>
            <person name="Bonatelli M.L."/>
            <person name="Correr F.H."/>
            <person name="Franceschini L.M."/>
            <person name="Leite T.F."/>
            <person name="Margarido G.R.A."/>
            <person name="Almeida C.A."/>
            <person name="Ferrarezi J.A."/>
            <person name="Labate C.A."/>
        </authorList>
    </citation>
    <scope>NUCLEOTIDE SEQUENCE</scope>
    <source>
        <strain evidence="13">MF-1</strain>
    </source>
</reference>
<keyword evidence="14" id="KW-1185">Reference proteome</keyword>
<evidence type="ECO:0000256" key="12">
    <source>
        <dbReference type="SAM" id="Phobius"/>
    </source>
</evidence>
<dbReference type="InterPro" id="IPR002403">
    <property type="entry name" value="Cyt_P450_E_grp-IV"/>
</dbReference>
<keyword evidence="6 11" id="KW-0560">Oxidoreductase</keyword>
<keyword evidence="5 10" id="KW-0479">Metal-binding</keyword>
<dbReference type="InterPro" id="IPR036396">
    <property type="entry name" value="Cyt_P450_sf"/>
</dbReference>
<dbReference type="GO" id="GO:0016020">
    <property type="term" value="C:membrane"/>
    <property type="evidence" value="ECO:0007669"/>
    <property type="project" value="UniProtKB-SubCell"/>
</dbReference>
<dbReference type="Proteomes" id="UP000765509">
    <property type="component" value="Unassembled WGS sequence"/>
</dbReference>
<keyword evidence="8 11" id="KW-0503">Monooxygenase</keyword>
<evidence type="ECO:0000256" key="10">
    <source>
        <dbReference type="PIRSR" id="PIRSR602403-1"/>
    </source>
</evidence>
<dbReference type="GO" id="GO:0005506">
    <property type="term" value="F:iron ion binding"/>
    <property type="evidence" value="ECO:0007669"/>
    <property type="project" value="InterPro"/>
</dbReference>
<dbReference type="FunFam" id="1.10.630.10:FF:000033">
    <property type="entry name" value="14-alpha sterol demethylase"/>
    <property type="match status" value="1"/>
</dbReference>
<dbReference type="GO" id="GO:0004497">
    <property type="term" value="F:monooxygenase activity"/>
    <property type="evidence" value="ECO:0007669"/>
    <property type="project" value="UniProtKB-KW"/>
</dbReference>
<keyword evidence="12" id="KW-0812">Transmembrane</keyword>
<organism evidence="13 14">
    <name type="scientific">Austropuccinia psidii MF-1</name>
    <dbReference type="NCBI Taxonomy" id="1389203"/>
    <lineage>
        <taxon>Eukaryota</taxon>
        <taxon>Fungi</taxon>
        <taxon>Dikarya</taxon>
        <taxon>Basidiomycota</taxon>
        <taxon>Pucciniomycotina</taxon>
        <taxon>Pucciniomycetes</taxon>
        <taxon>Pucciniales</taxon>
        <taxon>Sphaerophragmiaceae</taxon>
        <taxon>Austropuccinia</taxon>
    </lineage>
</organism>
<dbReference type="GO" id="GO:0016705">
    <property type="term" value="F:oxidoreductase activity, acting on paired donors, with incorporation or reduction of molecular oxygen"/>
    <property type="evidence" value="ECO:0007669"/>
    <property type="project" value="InterPro"/>
</dbReference>
<evidence type="ECO:0000256" key="1">
    <source>
        <dbReference type="ARBA" id="ARBA00001971"/>
    </source>
</evidence>
<evidence type="ECO:0000256" key="7">
    <source>
        <dbReference type="ARBA" id="ARBA00023004"/>
    </source>
</evidence>
<evidence type="ECO:0000256" key="5">
    <source>
        <dbReference type="ARBA" id="ARBA00022723"/>
    </source>
</evidence>
<evidence type="ECO:0000256" key="11">
    <source>
        <dbReference type="RuleBase" id="RU000461"/>
    </source>
</evidence>
<comment type="similarity">
    <text evidence="3 11">Belongs to the cytochrome P450 family.</text>
</comment>
<dbReference type="PRINTS" id="PR00465">
    <property type="entry name" value="EP450IV"/>
</dbReference>
<dbReference type="AlphaFoldDB" id="A0A9Q3DME3"/>
<comment type="cofactor">
    <cofactor evidence="1 10">
        <name>heme</name>
        <dbReference type="ChEBI" id="CHEBI:30413"/>
    </cofactor>
</comment>
<evidence type="ECO:0000256" key="3">
    <source>
        <dbReference type="ARBA" id="ARBA00010617"/>
    </source>
</evidence>
<feature type="transmembrane region" description="Helical" evidence="12">
    <location>
        <begin position="81"/>
        <end position="100"/>
    </location>
</feature>
<protein>
    <submittedName>
        <fullName evidence="13">Uncharacterized protein</fullName>
    </submittedName>
</protein>
<dbReference type="GO" id="GO:0020037">
    <property type="term" value="F:heme binding"/>
    <property type="evidence" value="ECO:0007669"/>
    <property type="project" value="InterPro"/>
</dbReference>
<dbReference type="InterPro" id="IPR017972">
    <property type="entry name" value="Cyt_P450_CS"/>
</dbReference>
<dbReference type="PANTHER" id="PTHR24304">
    <property type="entry name" value="CYTOCHROME P450 FAMILY 7"/>
    <property type="match status" value="1"/>
</dbReference>
<sequence length="572" mass="63638">MIFEISSSIFNSILPQRILNLNLNLTNHLNASSADHHFVLSNFNPSSSFFANFFIGSLSLVWLVVLVHVLDQLLLPKNPTAPPLVFHFFPVIGSALAYGLDPYGFLESCRRKYGNVFTFVLLKKKMTVALGPAGNSLVLNGKLSEVNAEEAYTALTTPVFGTEVVYDCPNALLMQQKKFIKSGLSVDNFRKYVPMIVKETSNYLDDHVFLDPASGKVIKDVFMVSSEITILTAAATLQGREVREALNKSFARLYHDLDGGFTPLNFVFPNLPLPSYRRRDQAQTAMSQFYLNIIKKRRQENRMGDEGDMLDALQGQAYKDGSPLSDKAIAHIMIALLMAGQHTSAATGAWLLCHLADNPDIVADLRSEQVQVFGTPGQTDSEQELQPLDFDRLQTPLLNACIKETLRLHPPIHSIMRKVKSPITVPQTLASVNENTPYVIPTSHYVLAAPGVSQIDSTIWDSPHEFRPTRWFTKQGSSLTEDQGDMVDYGFGNISSGTNSPFLPFGAGRHRCIGEQFAYLQLASVVATIIRRCDLKLVSEKGMPKSDYTTMLVCPKKPRDVKFINRSIQQKS</sequence>
<feature type="transmembrane region" description="Helical" evidence="12">
    <location>
        <begin position="49"/>
        <end position="69"/>
    </location>
</feature>
<name>A0A9Q3DME3_9BASI</name>
<evidence type="ECO:0000313" key="13">
    <source>
        <dbReference type="EMBL" id="MBW0506115.1"/>
    </source>
</evidence>
<dbReference type="EMBL" id="AVOT02018888">
    <property type="protein sequence ID" value="MBW0506115.1"/>
    <property type="molecule type" value="Genomic_DNA"/>
</dbReference>
<keyword evidence="9 12" id="KW-0472">Membrane</keyword>
<dbReference type="CDD" id="cd11042">
    <property type="entry name" value="CYP51-like"/>
    <property type="match status" value="1"/>
</dbReference>
<dbReference type="PROSITE" id="PS00086">
    <property type="entry name" value="CYTOCHROME_P450"/>
    <property type="match status" value="1"/>
</dbReference>
<dbReference type="OrthoDB" id="1055148at2759"/>
<evidence type="ECO:0000256" key="2">
    <source>
        <dbReference type="ARBA" id="ARBA00004370"/>
    </source>
</evidence>
<dbReference type="InterPro" id="IPR050529">
    <property type="entry name" value="CYP450_sterol_14alpha_dmase"/>
</dbReference>
<proteinExistence type="inferred from homology"/>
<dbReference type="PRINTS" id="PR00385">
    <property type="entry name" value="P450"/>
</dbReference>
<evidence type="ECO:0000256" key="9">
    <source>
        <dbReference type="ARBA" id="ARBA00023136"/>
    </source>
</evidence>
<keyword evidence="7 10" id="KW-0408">Iron</keyword>
<evidence type="ECO:0000256" key="6">
    <source>
        <dbReference type="ARBA" id="ARBA00023002"/>
    </source>
</evidence>
<accession>A0A9Q3DME3</accession>
<evidence type="ECO:0000256" key="8">
    <source>
        <dbReference type="ARBA" id="ARBA00023033"/>
    </source>
</evidence>
<keyword evidence="12" id="KW-1133">Transmembrane helix</keyword>
<dbReference type="PANTHER" id="PTHR24304:SF2">
    <property type="entry name" value="24-HYDROXYCHOLESTEROL 7-ALPHA-HYDROXYLASE"/>
    <property type="match status" value="1"/>
</dbReference>
<evidence type="ECO:0000256" key="4">
    <source>
        <dbReference type="ARBA" id="ARBA00022617"/>
    </source>
</evidence>
<comment type="subcellular location">
    <subcellularLocation>
        <location evidence="2">Membrane</location>
    </subcellularLocation>
</comment>
<comment type="caution">
    <text evidence="13">The sequence shown here is derived from an EMBL/GenBank/DDBJ whole genome shotgun (WGS) entry which is preliminary data.</text>
</comment>
<dbReference type="InterPro" id="IPR001128">
    <property type="entry name" value="Cyt_P450"/>
</dbReference>
<dbReference type="SUPFAM" id="SSF48264">
    <property type="entry name" value="Cytochrome P450"/>
    <property type="match status" value="1"/>
</dbReference>
<gene>
    <name evidence="13" type="ORF">O181_045830</name>
</gene>
<dbReference type="Gene3D" id="1.10.630.10">
    <property type="entry name" value="Cytochrome P450"/>
    <property type="match status" value="1"/>
</dbReference>